<feature type="transmembrane region" description="Helical" evidence="2">
    <location>
        <begin position="6"/>
        <end position="29"/>
    </location>
</feature>
<protein>
    <submittedName>
        <fullName evidence="3">Uncharacterized protein</fullName>
    </submittedName>
</protein>
<evidence type="ECO:0000256" key="1">
    <source>
        <dbReference type="SAM" id="MobiDB-lite"/>
    </source>
</evidence>
<sequence length="79" mass="9157">MVYLMLRSFSIIFLIAIPTIMCCYPTYIYHGPRGFGGGRYGPYHDDKSVTGSKKSHNHHSSHHHHKGSDFNKLKDDFRF</sequence>
<gene>
    <name evidence="3" type="ORF">DdX_11967</name>
</gene>
<accession>A0AAD4MY02</accession>
<dbReference type="EMBL" id="JAKKPZ010000036">
    <property type="protein sequence ID" value="KAI1708287.1"/>
    <property type="molecule type" value="Genomic_DNA"/>
</dbReference>
<feature type="region of interest" description="Disordered" evidence="1">
    <location>
        <begin position="46"/>
        <end position="79"/>
    </location>
</feature>
<evidence type="ECO:0000313" key="4">
    <source>
        <dbReference type="Proteomes" id="UP001201812"/>
    </source>
</evidence>
<dbReference type="Proteomes" id="UP001201812">
    <property type="component" value="Unassembled WGS sequence"/>
</dbReference>
<feature type="compositionally biased region" description="Basic and acidic residues" evidence="1">
    <location>
        <begin position="67"/>
        <end position="79"/>
    </location>
</feature>
<organism evidence="3 4">
    <name type="scientific">Ditylenchus destructor</name>
    <dbReference type="NCBI Taxonomy" id="166010"/>
    <lineage>
        <taxon>Eukaryota</taxon>
        <taxon>Metazoa</taxon>
        <taxon>Ecdysozoa</taxon>
        <taxon>Nematoda</taxon>
        <taxon>Chromadorea</taxon>
        <taxon>Rhabditida</taxon>
        <taxon>Tylenchina</taxon>
        <taxon>Tylenchomorpha</taxon>
        <taxon>Sphaerularioidea</taxon>
        <taxon>Anguinidae</taxon>
        <taxon>Anguininae</taxon>
        <taxon>Ditylenchus</taxon>
    </lineage>
</organism>
<keyword evidence="2" id="KW-1133">Transmembrane helix</keyword>
<dbReference type="AlphaFoldDB" id="A0AAD4MY02"/>
<name>A0AAD4MY02_9BILA</name>
<evidence type="ECO:0000313" key="3">
    <source>
        <dbReference type="EMBL" id="KAI1708287.1"/>
    </source>
</evidence>
<comment type="caution">
    <text evidence="3">The sequence shown here is derived from an EMBL/GenBank/DDBJ whole genome shotgun (WGS) entry which is preliminary data.</text>
</comment>
<proteinExistence type="predicted"/>
<evidence type="ECO:0000256" key="2">
    <source>
        <dbReference type="SAM" id="Phobius"/>
    </source>
</evidence>
<keyword evidence="2" id="KW-0812">Transmembrane</keyword>
<keyword evidence="4" id="KW-1185">Reference proteome</keyword>
<feature type="compositionally biased region" description="Basic residues" evidence="1">
    <location>
        <begin position="53"/>
        <end position="66"/>
    </location>
</feature>
<keyword evidence="2" id="KW-0472">Membrane</keyword>
<reference evidence="3" key="1">
    <citation type="submission" date="2022-01" db="EMBL/GenBank/DDBJ databases">
        <title>Genome Sequence Resource for Two Populations of Ditylenchus destructor, the Migratory Endoparasitic Phytonematode.</title>
        <authorList>
            <person name="Zhang H."/>
            <person name="Lin R."/>
            <person name="Xie B."/>
        </authorList>
    </citation>
    <scope>NUCLEOTIDE SEQUENCE</scope>
    <source>
        <strain evidence="3">BazhouSP</strain>
    </source>
</reference>